<feature type="domain" description="Response regulatory" evidence="9">
    <location>
        <begin position="3"/>
        <end position="119"/>
    </location>
</feature>
<proteinExistence type="inferred from homology"/>
<evidence type="ECO:0000259" key="9">
    <source>
        <dbReference type="PROSITE" id="PS50110"/>
    </source>
</evidence>
<dbReference type="Pfam" id="PF01339">
    <property type="entry name" value="CheB_methylest"/>
    <property type="match status" value="1"/>
</dbReference>
<comment type="function">
    <text evidence="5">Involved in chemotaxis. Part of a chemotaxis signal transduction system that modulates chemotaxis in response to various stimuli. Catalyzes the demethylation of specific methylglutamate residues introduced into the chemoreceptors (methyl-accepting chemotaxis proteins or MCP) by CheR. Also mediates the irreversible deamidation of specific glutamine residues to glutamic acid.</text>
</comment>
<evidence type="ECO:0000259" key="10">
    <source>
        <dbReference type="PROSITE" id="PS50122"/>
    </source>
</evidence>
<evidence type="ECO:0000256" key="8">
    <source>
        <dbReference type="SAM" id="MobiDB-lite"/>
    </source>
</evidence>
<keyword evidence="11" id="KW-0808">Transferase</keyword>
<dbReference type="EC" id="3.1.1.61" evidence="5"/>
<comment type="subcellular location">
    <subcellularLocation>
        <location evidence="5">Cytoplasm</location>
    </subcellularLocation>
</comment>
<feature type="active site" evidence="5 6">
    <location>
        <position position="310"/>
    </location>
</feature>
<dbReference type="SMART" id="SM00448">
    <property type="entry name" value="REC"/>
    <property type="match status" value="1"/>
</dbReference>
<dbReference type="CDD" id="cd17541">
    <property type="entry name" value="REC_CheB-like"/>
    <property type="match status" value="1"/>
</dbReference>
<dbReference type="HAMAP" id="MF_00099">
    <property type="entry name" value="CheB_chemtxs"/>
    <property type="match status" value="1"/>
</dbReference>
<evidence type="ECO:0000256" key="4">
    <source>
        <dbReference type="ARBA" id="ARBA00048267"/>
    </source>
</evidence>
<dbReference type="InterPro" id="IPR008248">
    <property type="entry name" value="CheB-like"/>
</dbReference>
<comment type="similarity">
    <text evidence="5">Belongs to the CheB family.</text>
</comment>
<evidence type="ECO:0000313" key="11">
    <source>
        <dbReference type="EMBL" id="QQP91747.1"/>
    </source>
</evidence>
<evidence type="ECO:0000256" key="6">
    <source>
        <dbReference type="PROSITE-ProRule" id="PRU00050"/>
    </source>
</evidence>
<gene>
    <name evidence="5 11" type="primary">cheB</name>
    <name evidence="11" type="ORF">IGS68_11315</name>
</gene>
<organism evidence="11 12">
    <name type="scientific">Skermanella cutis</name>
    <dbReference type="NCBI Taxonomy" id="2775420"/>
    <lineage>
        <taxon>Bacteria</taxon>
        <taxon>Pseudomonadati</taxon>
        <taxon>Pseudomonadota</taxon>
        <taxon>Alphaproteobacteria</taxon>
        <taxon>Rhodospirillales</taxon>
        <taxon>Azospirillaceae</taxon>
        <taxon>Skermanella</taxon>
    </lineage>
</organism>
<feature type="compositionally biased region" description="Pro residues" evidence="8">
    <location>
        <begin position="153"/>
        <end position="163"/>
    </location>
</feature>
<sequence length="378" mass="39728">MIRLLIIDDSALMRKLLAGIFEQEGDFEIRTARNGAEALDLARSFAPQVATLDINMPVMDGLTCLSRLMVETPLPVVVVSSQTPEGAETTLEALALGAVDVIAKPEGTVSLSIDRIRPMLVETVRAAAGARLRPTLRLADRIRHRMSRTAAPDQPPASAPAMPPTMQRRRAGQPEPAPGLVLIGASTGGPQALETILTGFPEDLPWPVLVAQHMPASFTGAFAQRLDRICPLPVEEVRQSMPLLPGRVHVARGDADLIVARRPAGLIATPVPSSPAHRWHPSVDRMVTSALNHVPAGLLVGVLVTGMGDDGAAAMARLSAEGGHAIAQDEDTAVVWGMPGALVRLGGADTVAPLPDIARAVAGAVARAGSRRSEAPCR</sequence>
<dbReference type="EMBL" id="CP067420">
    <property type="protein sequence ID" value="QQP91747.1"/>
    <property type="molecule type" value="Genomic_DNA"/>
</dbReference>
<dbReference type="PROSITE" id="PS50110">
    <property type="entry name" value="RESPONSE_REGULATORY"/>
    <property type="match status" value="1"/>
</dbReference>
<dbReference type="InterPro" id="IPR011006">
    <property type="entry name" value="CheY-like_superfamily"/>
</dbReference>
<name>A0ABX7BBI0_9PROT</name>
<evidence type="ECO:0000313" key="12">
    <source>
        <dbReference type="Proteomes" id="UP000595197"/>
    </source>
</evidence>
<feature type="region of interest" description="Disordered" evidence="8">
    <location>
        <begin position="146"/>
        <end position="176"/>
    </location>
</feature>
<comment type="catalytic activity">
    <reaction evidence="5">
        <text>L-glutaminyl-[protein] + H2O = L-glutamyl-[protein] + NH4(+)</text>
        <dbReference type="Rhea" id="RHEA:16441"/>
        <dbReference type="Rhea" id="RHEA-COMP:10207"/>
        <dbReference type="Rhea" id="RHEA-COMP:10208"/>
        <dbReference type="ChEBI" id="CHEBI:15377"/>
        <dbReference type="ChEBI" id="CHEBI:28938"/>
        <dbReference type="ChEBI" id="CHEBI:29973"/>
        <dbReference type="ChEBI" id="CHEBI:30011"/>
        <dbReference type="EC" id="3.5.1.44"/>
    </reaction>
</comment>
<dbReference type="EC" id="3.5.1.44" evidence="5"/>
<comment type="catalytic activity">
    <reaction evidence="4 5">
        <text>[protein]-L-glutamate 5-O-methyl ester + H2O = L-glutamyl-[protein] + methanol + H(+)</text>
        <dbReference type="Rhea" id="RHEA:23236"/>
        <dbReference type="Rhea" id="RHEA-COMP:10208"/>
        <dbReference type="Rhea" id="RHEA-COMP:10311"/>
        <dbReference type="ChEBI" id="CHEBI:15377"/>
        <dbReference type="ChEBI" id="CHEBI:15378"/>
        <dbReference type="ChEBI" id="CHEBI:17790"/>
        <dbReference type="ChEBI" id="CHEBI:29973"/>
        <dbReference type="ChEBI" id="CHEBI:82795"/>
        <dbReference type="EC" id="3.1.1.61"/>
    </reaction>
</comment>
<keyword evidence="12" id="KW-1185">Reference proteome</keyword>
<dbReference type="Proteomes" id="UP000595197">
    <property type="component" value="Chromosome"/>
</dbReference>
<dbReference type="PANTHER" id="PTHR42872:SF6">
    <property type="entry name" value="PROTEIN-GLUTAMATE METHYLESTERASE_PROTEIN-GLUTAMINE GLUTAMINASE"/>
    <property type="match status" value="1"/>
</dbReference>
<dbReference type="InterPro" id="IPR001789">
    <property type="entry name" value="Sig_transdc_resp-reg_receiver"/>
</dbReference>
<dbReference type="Gene3D" id="3.40.50.180">
    <property type="entry name" value="Methylesterase CheB, C-terminal domain"/>
    <property type="match status" value="1"/>
</dbReference>
<feature type="domain" description="CheB-type methylesterase" evidence="10">
    <location>
        <begin position="174"/>
        <end position="368"/>
    </location>
</feature>
<comment type="PTM">
    <text evidence="5">Phosphorylated by CheA. Phosphorylation of the N-terminal regulatory domain activates the methylesterase activity.</text>
</comment>
<feature type="active site" evidence="5 6">
    <location>
        <position position="213"/>
    </location>
</feature>
<dbReference type="PIRSF" id="PIRSF000876">
    <property type="entry name" value="RR_chemtxs_CheB"/>
    <property type="match status" value="1"/>
</dbReference>
<dbReference type="GO" id="GO:0008984">
    <property type="term" value="F:protein-glutamate methylesterase activity"/>
    <property type="evidence" value="ECO:0007669"/>
    <property type="project" value="UniProtKB-EC"/>
</dbReference>
<dbReference type="Pfam" id="PF00072">
    <property type="entry name" value="Response_reg"/>
    <property type="match status" value="1"/>
</dbReference>
<dbReference type="GO" id="GO:0032259">
    <property type="term" value="P:methylation"/>
    <property type="evidence" value="ECO:0007669"/>
    <property type="project" value="UniProtKB-KW"/>
</dbReference>
<dbReference type="InterPro" id="IPR035909">
    <property type="entry name" value="CheB_C"/>
</dbReference>
<dbReference type="CDD" id="cd16432">
    <property type="entry name" value="CheB_Rec"/>
    <property type="match status" value="1"/>
</dbReference>
<evidence type="ECO:0000256" key="3">
    <source>
        <dbReference type="ARBA" id="ARBA00022801"/>
    </source>
</evidence>
<dbReference type="PANTHER" id="PTHR42872">
    <property type="entry name" value="PROTEIN-GLUTAMATE METHYLESTERASE/PROTEIN-GLUTAMINE GLUTAMINASE"/>
    <property type="match status" value="1"/>
</dbReference>
<accession>A0ABX7BBI0</accession>
<keyword evidence="2 5" id="KW-0145">Chemotaxis</keyword>
<feature type="active site" evidence="5 6">
    <location>
        <position position="186"/>
    </location>
</feature>
<dbReference type="SUPFAM" id="SSF52172">
    <property type="entry name" value="CheY-like"/>
    <property type="match status" value="1"/>
</dbReference>
<keyword evidence="1 5" id="KW-0963">Cytoplasm</keyword>
<evidence type="ECO:0000256" key="1">
    <source>
        <dbReference type="ARBA" id="ARBA00022490"/>
    </source>
</evidence>
<evidence type="ECO:0000256" key="5">
    <source>
        <dbReference type="HAMAP-Rule" id="MF_00099"/>
    </source>
</evidence>
<evidence type="ECO:0000256" key="7">
    <source>
        <dbReference type="PROSITE-ProRule" id="PRU00169"/>
    </source>
</evidence>
<dbReference type="GO" id="GO:0008168">
    <property type="term" value="F:methyltransferase activity"/>
    <property type="evidence" value="ECO:0007669"/>
    <property type="project" value="UniProtKB-KW"/>
</dbReference>
<dbReference type="Gene3D" id="3.40.50.2300">
    <property type="match status" value="1"/>
</dbReference>
<keyword evidence="5 7" id="KW-0597">Phosphoprotein</keyword>
<keyword evidence="3 5" id="KW-0378">Hydrolase</keyword>
<dbReference type="InterPro" id="IPR000673">
    <property type="entry name" value="Sig_transdc_resp-reg_Me-estase"/>
</dbReference>
<dbReference type="PROSITE" id="PS50122">
    <property type="entry name" value="CHEB"/>
    <property type="match status" value="1"/>
</dbReference>
<feature type="modified residue" description="4-aspartylphosphate" evidence="5 7">
    <location>
        <position position="53"/>
    </location>
</feature>
<reference evidence="11" key="1">
    <citation type="submission" date="2021-02" db="EMBL/GenBank/DDBJ databases">
        <title>Skermanella TT6 skin isolate.</title>
        <authorList>
            <person name="Lee K."/>
            <person name="Ganzorig M."/>
        </authorList>
    </citation>
    <scope>NUCLEOTIDE SEQUENCE</scope>
    <source>
        <strain evidence="11">TT6</strain>
    </source>
</reference>
<protein>
    <recommendedName>
        <fullName evidence="5">Protein-glutamate methylesterase/protein-glutamine glutaminase</fullName>
        <ecNumber evidence="5">3.1.1.61</ecNumber>
        <ecNumber evidence="5">3.5.1.44</ecNumber>
    </recommendedName>
</protein>
<evidence type="ECO:0000256" key="2">
    <source>
        <dbReference type="ARBA" id="ARBA00022500"/>
    </source>
</evidence>
<dbReference type="NCBIfam" id="NF001965">
    <property type="entry name" value="PRK00742.1"/>
    <property type="match status" value="1"/>
</dbReference>
<dbReference type="RefSeq" id="WP_201079984.1">
    <property type="nucleotide sequence ID" value="NZ_CP067420.1"/>
</dbReference>
<comment type="domain">
    <text evidence="5">Contains a C-terminal catalytic domain, and an N-terminal region which modulates catalytic activity.</text>
</comment>
<keyword evidence="11" id="KW-0489">Methyltransferase</keyword>
<dbReference type="SUPFAM" id="SSF52738">
    <property type="entry name" value="Methylesterase CheB, C-terminal domain"/>
    <property type="match status" value="1"/>
</dbReference>